<dbReference type="Gene3D" id="2.170.270.10">
    <property type="entry name" value="SET domain"/>
    <property type="match status" value="1"/>
</dbReference>
<dbReference type="PROSITE" id="PS50280">
    <property type="entry name" value="SET"/>
    <property type="match status" value="1"/>
</dbReference>
<sequence length="113" mass="12820">MEEEVTIDAMLRGNWTRFVNHSCKANTTFARRRIGTTRTMAIRAKQDIVPNTELTIHYGDEYFESRTCLCGAENCMEVKKRDEEWQRAGSAVSATGGLVEQSNKVMPARKDMA</sequence>
<dbReference type="InterPro" id="IPR046341">
    <property type="entry name" value="SET_dom_sf"/>
</dbReference>
<dbReference type="Proteomes" id="UP000193240">
    <property type="component" value="Unassembled WGS sequence"/>
</dbReference>
<name>A0A1Y2LLH2_EPING</name>
<dbReference type="SUPFAM" id="SSF82199">
    <property type="entry name" value="SET domain"/>
    <property type="match status" value="1"/>
</dbReference>
<dbReference type="InterPro" id="IPR053105">
    <property type="entry name" value="Class_V-like_SAM-MTase"/>
</dbReference>
<dbReference type="PANTHER" id="PTHR47250">
    <property type="entry name" value="HISTONE-LYSINE N-METHYLTRANSFERASE SET-6"/>
    <property type="match status" value="1"/>
</dbReference>
<dbReference type="AlphaFoldDB" id="A0A1Y2LLH2"/>
<gene>
    <name evidence="3" type="ORF">B5807_11582</name>
</gene>
<protein>
    <recommendedName>
        <fullName evidence="2">SET domain-containing protein</fullName>
    </recommendedName>
</protein>
<accession>A0A1Y2LLH2</accession>
<feature type="domain" description="SET" evidence="2">
    <location>
        <begin position="1"/>
        <end position="59"/>
    </location>
</feature>
<reference evidence="3 4" key="1">
    <citation type="journal article" date="2017" name="Genome Announc.">
        <title>Genome sequence of the saprophytic ascomycete Epicoccum nigrum ICMP 19927 strain isolated from New Zealand.</title>
        <authorList>
            <person name="Fokin M."/>
            <person name="Fleetwood D."/>
            <person name="Weir B.S."/>
            <person name="Villas-Boas S.G."/>
        </authorList>
    </citation>
    <scope>NUCLEOTIDE SEQUENCE [LARGE SCALE GENOMIC DNA]</scope>
    <source>
        <strain evidence="3 4">ICMP 19927</strain>
    </source>
</reference>
<evidence type="ECO:0000256" key="1">
    <source>
        <dbReference type="SAM" id="MobiDB-lite"/>
    </source>
</evidence>
<dbReference type="STRING" id="105696.A0A1Y2LLH2"/>
<feature type="region of interest" description="Disordered" evidence="1">
    <location>
        <begin position="89"/>
        <end position="113"/>
    </location>
</feature>
<evidence type="ECO:0000313" key="4">
    <source>
        <dbReference type="Proteomes" id="UP000193240"/>
    </source>
</evidence>
<dbReference type="InterPro" id="IPR001214">
    <property type="entry name" value="SET_dom"/>
</dbReference>
<evidence type="ECO:0000313" key="3">
    <source>
        <dbReference type="EMBL" id="OSS43728.1"/>
    </source>
</evidence>
<dbReference type="PANTHER" id="PTHR47250:SF3">
    <property type="entry name" value="HISTONE-LYSINE N-METHYLTRANSFERASE SET-6"/>
    <property type="match status" value="1"/>
</dbReference>
<keyword evidence="4" id="KW-1185">Reference proteome</keyword>
<organism evidence="3 4">
    <name type="scientific">Epicoccum nigrum</name>
    <name type="common">Soil fungus</name>
    <name type="synonym">Epicoccum purpurascens</name>
    <dbReference type="NCBI Taxonomy" id="105696"/>
    <lineage>
        <taxon>Eukaryota</taxon>
        <taxon>Fungi</taxon>
        <taxon>Dikarya</taxon>
        <taxon>Ascomycota</taxon>
        <taxon>Pezizomycotina</taxon>
        <taxon>Dothideomycetes</taxon>
        <taxon>Pleosporomycetidae</taxon>
        <taxon>Pleosporales</taxon>
        <taxon>Pleosporineae</taxon>
        <taxon>Didymellaceae</taxon>
        <taxon>Epicoccum</taxon>
    </lineage>
</organism>
<dbReference type="EMBL" id="KZ107862">
    <property type="protein sequence ID" value="OSS43728.1"/>
    <property type="molecule type" value="Genomic_DNA"/>
</dbReference>
<evidence type="ECO:0000259" key="2">
    <source>
        <dbReference type="PROSITE" id="PS50280"/>
    </source>
</evidence>
<dbReference type="InParanoid" id="A0A1Y2LLH2"/>
<dbReference type="Pfam" id="PF00856">
    <property type="entry name" value="SET"/>
    <property type="match status" value="1"/>
</dbReference>
<proteinExistence type="predicted"/>